<dbReference type="Pfam" id="PF02782">
    <property type="entry name" value="FGGY_C"/>
    <property type="match status" value="1"/>
</dbReference>
<dbReference type="GO" id="GO:0005524">
    <property type="term" value="F:ATP binding"/>
    <property type="evidence" value="ECO:0007669"/>
    <property type="project" value="UniProtKB-KW"/>
</dbReference>
<dbReference type="PANTHER" id="PTHR10196">
    <property type="entry name" value="SUGAR KINASE"/>
    <property type="match status" value="1"/>
</dbReference>
<comment type="caution">
    <text evidence="10">The sequence shown here is derived from an EMBL/GenBank/DDBJ whole genome shotgun (WGS) entry which is preliminary data.</text>
</comment>
<sequence>MKKRLLAFDFGASSGRAMLGEFDGERIALTEVHRFDNNPVTVRGTFYWDVLALFHEIKQGITKAKALGDFESIGIDTWGVDFGLLDRHGDLMQNPVHYRDARTAGMIEEVCGIIGRDELYRATGNQFMELNTIFQLYSLAQKRPELLERASRALLMPDLFGYLLTGGQASEYSIASTTQLMDPRTHEWNKGIMRRLGIPEDLFPDIVKPGTPLGVLSDDIREELGVGPVKVVSVTGHDTACAVVAAPATEEDFIYISCGTWSLFGTELREPVIGEKSLRYNITNEGGYGYTVRFLKNIIGLWMIQETRRQYRREGEQYSYNDLEKHALASEPFRYFIDPDAPEFVAPGNIPRRIRAFCRRTGQGEPQTVGEIMRCIYESLALKYRCAFDQIRDCTGKDYHSIHMVGGGTKDNLLCRMAASSTGCRVVAGPIEATALGNIAVQLMAQGDIGDVWEARRIISNSFEPVEYLPEDVPAWEAAYARFKQYILPGG</sequence>
<dbReference type="PANTHER" id="PTHR10196:SF93">
    <property type="entry name" value="L-RHAMNULOKINASE"/>
    <property type="match status" value="1"/>
</dbReference>
<dbReference type="PIRSF" id="PIRSF000538">
    <property type="entry name" value="GlpK"/>
    <property type="match status" value="1"/>
</dbReference>
<evidence type="ECO:0000313" key="10">
    <source>
        <dbReference type="EMBL" id="RLL11031.1"/>
    </source>
</evidence>
<evidence type="ECO:0000259" key="9">
    <source>
        <dbReference type="Pfam" id="PF02782"/>
    </source>
</evidence>
<evidence type="ECO:0000259" key="8">
    <source>
        <dbReference type="Pfam" id="PF00370"/>
    </source>
</evidence>
<dbReference type="Pfam" id="PF00370">
    <property type="entry name" value="FGGY_N"/>
    <property type="match status" value="1"/>
</dbReference>
<accession>A0A498CLR1</accession>
<keyword evidence="4 10" id="KW-0418">Kinase</keyword>
<dbReference type="InterPro" id="IPR000577">
    <property type="entry name" value="Carb_kinase_FGGY"/>
</dbReference>
<protein>
    <submittedName>
        <fullName evidence="10">Rhamnulokinase</fullName>
    </submittedName>
</protein>
<dbReference type="GO" id="GO:0008993">
    <property type="term" value="F:rhamnulokinase activity"/>
    <property type="evidence" value="ECO:0007669"/>
    <property type="project" value="InterPro"/>
</dbReference>
<keyword evidence="7" id="KW-0684">Rhamnose metabolism</keyword>
<comment type="similarity">
    <text evidence="1">Belongs to the FGGY kinase family.</text>
</comment>
<dbReference type="GO" id="GO:0004370">
    <property type="term" value="F:glycerol kinase activity"/>
    <property type="evidence" value="ECO:0007669"/>
    <property type="project" value="TreeGrafter"/>
</dbReference>
<keyword evidence="11" id="KW-1185">Reference proteome</keyword>
<organism evidence="10 11">
    <name type="scientific">Anaerotruncus massiliensis</name>
    <name type="common">ex Liu et al. 2021</name>
    <dbReference type="NCBI Taxonomy" id="2321404"/>
    <lineage>
        <taxon>Bacteria</taxon>
        <taxon>Bacillati</taxon>
        <taxon>Bacillota</taxon>
        <taxon>Clostridia</taxon>
        <taxon>Eubacteriales</taxon>
        <taxon>Oscillospiraceae</taxon>
        <taxon>Anaerotruncus</taxon>
    </lineage>
</organism>
<proteinExistence type="inferred from homology"/>
<name>A0A498CLR1_9FIRM</name>
<evidence type="ECO:0000256" key="6">
    <source>
        <dbReference type="ARBA" id="ARBA00023157"/>
    </source>
</evidence>
<reference evidence="10 11" key="1">
    <citation type="submission" date="2018-10" db="EMBL/GenBank/DDBJ databases">
        <title>Anaerotruncus faecis sp. nov., isolated from human feces.</title>
        <authorList>
            <person name="Wang Y.-J."/>
        </authorList>
    </citation>
    <scope>NUCLEOTIDE SEQUENCE [LARGE SCALE GENOMIC DNA]</scope>
    <source>
        <strain evidence="10 11">22A2-44</strain>
    </source>
</reference>
<dbReference type="EMBL" id="RCHT01000010">
    <property type="protein sequence ID" value="RLL11031.1"/>
    <property type="molecule type" value="Genomic_DNA"/>
</dbReference>
<dbReference type="GO" id="GO:0006071">
    <property type="term" value="P:glycerol metabolic process"/>
    <property type="evidence" value="ECO:0007669"/>
    <property type="project" value="TreeGrafter"/>
</dbReference>
<dbReference type="InterPro" id="IPR043129">
    <property type="entry name" value="ATPase_NBD"/>
</dbReference>
<dbReference type="Proteomes" id="UP000276301">
    <property type="component" value="Unassembled WGS sequence"/>
</dbReference>
<keyword evidence="6" id="KW-1015">Disulfide bond</keyword>
<evidence type="ECO:0000256" key="7">
    <source>
        <dbReference type="ARBA" id="ARBA00023308"/>
    </source>
</evidence>
<dbReference type="RefSeq" id="WP_121586818.1">
    <property type="nucleotide sequence ID" value="NZ_RCHT01000010.1"/>
</dbReference>
<dbReference type="Gene3D" id="3.30.420.40">
    <property type="match status" value="2"/>
</dbReference>
<dbReference type="CDD" id="cd07771">
    <property type="entry name" value="ASKHA_NBD_FGGY_RhaB-like"/>
    <property type="match status" value="1"/>
</dbReference>
<keyword evidence="5" id="KW-0067">ATP-binding</keyword>
<evidence type="ECO:0000256" key="2">
    <source>
        <dbReference type="ARBA" id="ARBA00022679"/>
    </source>
</evidence>
<dbReference type="AlphaFoldDB" id="A0A498CLR1"/>
<evidence type="ECO:0000313" key="11">
    <source>
        <dbReference type="Proteomes" id="UP000276301"/>
    </source>
</evidence>
<evidence type="ECO:0000256" key="3">
    <source>
        <dbReference type="ARBA" id="ARBA00022741"/>
    </source>
</evidence>
<evidence type="ECO:0000256" key="5">
    <source>
        <dbReference type="ARBA" id="ARBA00022840"/>
    </source>
</evidence>
<keyword evidence="3" id="KW-0547">Nucleotide-binding</keyword>
<evidence type="ECO:0000256" key="1">
    <source>
        <dbReference type="ARBA" id="ARBA00009156"/>
    </source>
</evidence>
<dbReference type="InterPro" id="IPR018485">
    <property type="entry name" value="FGGY_C"/>
</dbReference>
<feature type="domain" description="Carbohydrate kinase FGGY N-terminal" evidence="8">
    <location>
        <begin position="6"/>
        <end position="244"/>
    </location>
</feature>
<dbReference type="InterPro" id="IPR013449">
    <property type="entry name" value="Rhamnulokinase"/>
</dbReference>
<gene>
    <name evidence="10" type="ORF">D4A47_07525</name>
</gene>
<evidence type="ECO:0000256" key="4">
    <source>
        <dbReference type="ARBA" id="ARBA00022777"/>
    </source>
</evidence>
<dbReference type="SUPFAM" id="SSF53067">
    <property type="entry name" value="Actin-like ATPase domain"/>
    <property type="match status" value="2"/>
</dbReference>
<dbReference type="GO" id="GO:0019301">
    <property type="term" value="P:rhamnose catabolic process"/>
    <property type="evidence" value="ECO:0007669"/>
    <property type="project" value="InterPro"/>
</dbReference>
<keyword evidence="2" id="KW-0808">Transferase</keyword>
<dbReference type="GO" id="GO:0005829">
    <property type="term" value="C:cytosol"/>
    <property type="evidence" value="ECO:0007669"/>
    <property type="project" value="TreeGrafter"/>
</dbReference>
<dbReference type="InterPro" id="IPR018484">
    <property type="entry name" value="FGGY_N"/>
</dbReference>
<feature type="domain" description="Carbohydrate kinase FGGY C-terminal" evidence="9">
    <location>
        <begin position="255"/>
        <end position="445"/>
    </location>
</feature>